<dbReference type="Proteomes" id="UP000076577">
    <property type="component" value="Unassembled WGS sequence"/>
</dbReference>
<comment type="similarity">
    <text evidence="2">Belongs to the UPF0174 family.</text>
</comment>
<evidence type="ECO:0000256" key="2">
    <source>
        <dbReference type="ARBA" id="ARBA00006436"/>
    </source>
</evidence>
<comment type="similarity">
    <text evidence="1">Belongs to the CBP3 family.</text>
</comment>
<name>A0A161VBI8_9HYPH</name>
<reference evidence="4 5" key="1">
    <citation type="journal article" date="2016" name="Front. Microbiol.">
        <title>Comparative Genomic Analysis Reveals a Diverse Repertoire of Genes Involved in Prokaryote-Eukaryote Interactions within the Pseudovibrio Genus.</title>
        <authorList>
            <person name="Romano S."/>
            <person name="Fernandez-Guerra A."/>
            <person name="Reen F.J."/>
            <person name="Glockner F.O."/>
            <person name="Crowley S.P."/>
            <person name="O'Sullivan O."/>
            <person name="Cotter P.D."/>
            <person name="Adams C."/>
            <person name="Dobson A.D."/>
            <person name="O'Gara F."/>
        </authorList>
    </citation>
    <scope>NUCLEOTIDE SEQUENCE [LARGE SCALE GENOMIC DNA]</scope>
    <source>
        <strain evidence="4 5">Ad2</strain>
    </source>
</reference>
<proteinExistence type="inferred from homology"/>
<dbReference type="PIRSF" id="PIRSF032079">
    <property type="entry name" value="UCP032079"/>
    <property type="match status" value="1"/>
</dbReference>
<comment type="caution">
    <text evidence="4">The sequence shown here is derived from an EMBL/GenBank/DDBJ whole genome shotgun (WGS) entry which is preliminary data.</text>
</comment>
<dbReference type="OrthoDB" id="7158889at2"/>
<dbReference type="RefSeq" id="WP_074882038.1">
    <property type="nucleotide sequence ID" value="NZ_FOFM01000004.1"/>
</dbReference>
<dbReference type="InterPro" id="IPR021150">
    <property type="entry name" value="Ubiq_cyt_c_chap"/>
</dbReference>
<protein>
    <submittedName>
        <fullName evidence="4">Ubiquinol-cytochrome C chaperone</fullName>
    </submittedName>
</protein>
<gene>
    <name evidence="4" type="ORF">PsAD2_03355</name>
</gene>
<accession>A0A161VBI8</accession>
<dbReference type="Pfam" id="PF03981">
    <property type="entry name" value="Ubiq_cyt_C_chap"/>
    <property type="match status" value="1"/>
</dbReference>
<evidence type="ECO:0000313" key="5">
    <source>
        <dbReference type="Proteomes" id="UP000076577"/>
    </source>
</evidence>
<dbReference type="InterPro" id="IPR007129">
    <property type="entry name" value="Ubiqinol_cyt_c_chaperone_CPB3"/>
</dbReference>
<organism evidence="4 5">
    <name type="scientific">Pseudovibrio axinellae</name>
    <dbReference type="NCBI Taxonomy" id="989403"/>
    <lineage>
        <taxon>Bacteria</taxon>
        <taxon>Pseudomonadati</taxon>
        <taxon>Pseudomonadota</taxon>
        <taxon>Alphaproteobacteria</taxon>
        <taxon>Hyphomicrobiales</taxon>
        <taxon>Stappiaceae</taxon>
        <taxon>Pseudovibrio</taxon>
    </lineage>
</organism>
<dbReference type="PANTHER" id="PTHR12184:SF1">
    <property type="entry name" value="UBIQUINOL-CYTOCHROME-C REDUCTASE COMPLEX ASSEMBLY FACTOR 1"/>
    <property type="match status" value="1"/>
</dbReference>
<evidence type="ECO:0000259" key="3">
    <source>
        <dbReference type="Pfam" id="PF03981"/>
    </source>
</evidence>
<evidence type="ECO:0000313" key="4">
    <source>
        <dbReference type="EMBL" id="KZL16738.1"/>
    </source>
</evidence>
<dbReference type="PANTHER" id="PTHR12184">
    <property type="entry name" value="UBIQUINOL-CYTOCHROME C REDUCTASE COMPLEX ASSEMBLY FACTOR 1 FAMILY MEMBER"/>
    <property type="match status" value="1"/>
</dbReference>
<dbReference type="PATRIC" id="fig|989403.3.peg.3606"/>
<dbReference type="AlphaFoldDB" id="A0A161VBI8"/>
<dbReference type="EMBL" id="LMCB01000044">
    <property type="protein sequence ID" value="KZL16738.1"/>
    <property type="molecule type" value="Genomic_DNA"/>
</dbReference>
<keyword evidence="5" id="KW-1185">Reference proteome</keyword>
<dbReference type="InterPro" id="IPR014569">
    <property type="entry name" value="Ubq_cyt-c_CBP3-rel"/>
</dbReference>
<dbReference type="STRING" id="989403.SAMN05421798_104155"/>
<feature type="domain" description="Ubiquinol-cytochrome c chaperone" evidence="3">
    <location>
        <begin position="33"/>
        <end position="171"/>
    </location>
</feature>
<sequence>MIFGFFRRRKDTSVRITYERIVAQARQPVFYERYGIPDTSEGRFEMIVLHAFCVFHRLREEDTVARKFAQAVFDYFFEDMDQSMRELGIGDEGVRRRVRVMVESFYGRASSYMEALENKDDTALFDAFERNIYGQSCEPVAVRALVHYMHEAVAGLAVLPTKEILAGDIEFVAPKTELIRESASDG</sequence>
<evidence type="ECO:0000256" key="1">
    <source>
        <dbReference type="ARBA" id="ARBA00006407"/>
    </source>
</evidence>